<reference evidence="5 6" key="1">
    <citation type="submission" date="2011-04" db="EMBL/GenBank/DDBJ databases">
        <title>The Genome Sequence of Clostridium citroniae WAL-19142.</title>
        <authorList>
            <consortium name="The Broad Institute Genome Sequencing Platform"/>
            <person name="Earl A."/>
            <person name="Ward D."/>
            <person name="Feldgarden M."/>
            <person name="Gevers D."/>
            <person name="Warren Y.A."/>
            <person name="Tyrrell K.L."/>
            <person name="Citron D.M."/>
            <person name="Goldstein E.J."/>
            <person name="Daigneault M."/>
            <person name="Allen-Vercoe E."/>
            <person name="Young S.K."/>
            <person name="Zeng Q."/>
            <person name="Gargeya S."/>
            <person name="Fitzgerald M."/>
            <person name="Haas B."/>
            <person name="Abouelleil A."/>
            <person name="Alvarado L."/>
            <person name="Arachchi H.M."/>
            <person name="Berlin A."/>
            <person name="Brown A."/>
            <person name="Chapman S.B."/>
            <person name="Chen Z."/>
            <person name="Dunbar C."/>
            <person name="Freedman E."/>
            <person name="Gearin G."/>
            <person name="Gellesch M."/>
            <person name="Goldberg J."/>
            <person name="Griggs A."/>
            <person name="Gujja S."/>
            <person name="Heilman E.R."/>
            <person name="Heiman D."/>
            <person name="Howarth C."/>
            <person name="Larson L."/>
            <person name="Lui A."/>
            <person name="MacDonald P.J."/>
            <person name="Mehta T."/>
            <person name="Montmayeur A."/>
            <person name="Murphy C."/>
            <person name="Neiman D."/>
            <person name="Pearson M."/>
            <person name="Priest M."/>
            <person name="Roberts A."/>
            <person name="Saif S."/>
            <person name="Shea T."/>
            <person name="Shenoy N."/>
            <person name="Sisk P."/>
            <person name="Stolte C."/>
            <person name="Sykes S."/>
            <person name="White J."/>
            <person name="Yandava C."/>
            <person name="Wortman J."/>
            <person name="Nusbaum C."/>
            <person name="Birren B."/>
        </authorList>
    </citation>
    <scope>NUCLEOTIDE SEQUENCE [LARGE SCALE GENOMIC DNA]</scope>
    <source>
        <strain evidence="5 6">WAL-19142</strain>
    </source>
</reference>
<evidence type="ECO:0000313" key="6">
    <source>
        <dbReference type="Proteomes" id="UP000037392"/>
    </source>
</evidence>
<keyword evidence="3" id="KW-0804">Transcription</keyword>
<dbReference type="Gene3D" id="1.10.10.10">
    <property type="entry name" value="Winged helix-like DNA-binding domain superfamily/Winged helix DNA-binding domain"/>
    <property type="match status" value="1"/>
</dbReference>
<keyword evidence="1" id="KW-0805">Transcription regulation</keyword>
<dbReference type="InterPro" id="IPR011991">
    <property type="entry name" value="ArsR-like_HTH"/>
</dbReference>
<name>A0A0J9BUA1_9FIRM</name>
<protein>
    <recommendedName>
        <fullName evidence="4">HTH marR-type domain-containing protein</fullName>
    </recommendedName>
</protein>
<dbReference type="InterPro" id="IPR036390">
    <property type="entry name" value="WH_DNA-bd_sf"/>
</dbReference>
<evidence type="ECO:0000256" key="2">
    <source>
        <dbReference type="ARBA" id="ARBA00023125"/>
    </source>
</evidence>
<dbReference type="PROSITE" id="PS50995">
    <property type="entry name" value="HTH_MARR_2"/>
    <property type="match status" value="1"/>
</dbReference>
<dbReference type="CDD" id="cd00090">
    <property type="entry name" value="HTH_ARSR"/>
    <property type="match status" value="1"/>
</dbReference>
<evidence type="ECO:0000256" key="1">
    <source>
        <dbReference type="ARBA" id="ARBA00023015"/>
    </source>
</evidence>
<dbReference type="InterPro" id="IPR000835">
    <property type="entry name" value="HTH_MarR-typ"/>
</dbReference>
<evidence type="ECO:0000256" key="3">
    <source>
        <dbReference type="ARBA" id="ARBA00023163"/>
    </source>
</evidence>
<evidence type="ECO:0000259" key="4">
    <source>
        <dbReference type="PROSITE" id="PS50995"/>
    </source>
</evidence>
<dbReference type="SMART" id="SM00347">
    <property type="entry name" value="HTH_MARR"/>
    <property type="match status" value="1"/>
</dbReference>
<dbReference type="PRINTS" id="PR00598">
    <property type="entry name" value="HTHMARR"/>
</dbReference>
<sequence length="145" mass="17039">MNQYTGIYRRCELLFIRNELERFGLQPLEGKVLNFLRRGSCTQEDVCAHFDMDKGRIARNLSELEEKGLVCRVVNEKNKRQKLVSLTAEGEKVLAETDKIFMRWDAICYSGFTEEERSLHQDFVRRIAENAMKYRHRQGGCTNDQ</sequence>
<dbReference type="PANTHER" id="PTHR42756:SF1">
    <property type="entry name" value="TRANSCRIPTIONAL REPRESSOR OF EMRAB OPERON"/>
    <property type="match status" value="1"/>
</dbReference>
<dbReference type="RefSeq" id="WP_007869981.1">
    <property type="nucleotide sequence ID" value="NZ_KQ235882.1"/>
</dbReference>
<evidence type="ECO:0000313" key="5">
    <source>
        <dbReference type="EMBL" id="KMW16358.1"/>
    </source>
</evidence>
<dbReference type="OrthoDB" id="9808725at2"/>
<dbReference type="AlphaFoldDB" id="A0A0J9BUA1"/>
<feature type="domain" description="HTH marR-type" evidence="4">
    <location>
        <begin position="1"/>
        <end position="129"/>
    </location>
</feature>
<dbReference type="EMBL" id="ADLK01000031">
    <property type="protein sequence ID" value="KMW16358.1"/>
    <property type="molecule type" value="Genomic_DNA"/>
</dbReference>
<proteinExistence type="predicted"/>
<gene>
    <name evidence="5" type="ORF">HMPREF9470_04412</name>
</gene>
<dbReference type="GeneID" id="93165994"/>
<organism evidence="5 6">
    <name type="scientific">[Clostridium] citroniae WAL-19142</name>
    <dbReference type="NCBI Taxonomy" id="742734"/>
    <lineage>
        <taxon>Bacteria</taxon>
        <taxon>Bacillati</taxon>
        <taxon>Bacillota</taxon>
        <taxon>Clostridia</taxon>
        <taxon>Lachnospirales</taxon>
        <taxon>Lachnospiraceae</taxon>
        <taxon>Enterocloster</taxon>
    </lineage>
</organism>
<dbReference type="GO" id="GO:0003700">
    <property type="term" value="F:DNA-binding transcription factor activity"/>
    <property type="evidence" value="ECO:0007669"/>
    <property type="project" value="InterPro"/>
</dbReference>
<accession>A0A0J9BUA1</accession>
<dbReference type="GO" id="GO:0003677">
    <property type="term" value="F:DNA binding"/>
    <property type="evidence" value="ECO:0007669"/>
    <property type="project" value="UniProtKB-KW"/>
</dbReference>
<comment type="caution">
    <text evidence="5">The sequence shown here is derived from an EMBL/GenBank/DDBJ whole genome shotgun (WGS) entry which is preliminary data.</text>
</comment>
<dbReference type="PATRIC" id="fig|742734.4.peg.4728"/>
<dbReference type="SUPFAM" id="SSF46785">
    <property type="entry name" value="Winged helix' DNA-binding domain"/>
    <property type="match status" value="1"/>
</dbReference>
<dbReference type="InterPro" id="IPR036388">
    <property type="entry name" value="WH-like_DNA-bd_sf"/>
</dbReference>
<dbReference type="PANTHER" id="PTHR42756">
    <property type="entry name" value="TRANSCRIPTIONAL REGULATOR, MARR"/>
    <property type="match status" value="1"/>
</dbReference>
<dbReference type="Pfam" id="PF12802">
    <property type="entry name" value="MarR_2"/>
    <property type="match status" value="1"/>
</dbReference>
<keyword evidence="2" id="KW-0238">DNA-binding</keyword>
<dbReference type="Proteomes" id="UP000037392">
    <property type="component" value="Unassembled WGS sequence"/>
</dbReference>